<keyword evidence="1" id="KW-0175">Coiled coil</keyword>
<dbReference type="GO" id="GO:0004527">
    <property type="term" value="F:exonuclease activity"/>
    <property type="evidence" value="ECO:0007669"/>
    <property type="project" value="UniProtKB-KW"/>
</dbReference>
<dbReference type="AlphaFoldDB" id="A0A7K4NQ16"/>
<sequence>MVFGWGMKKPKKQETEIAPQKKQILLSDVPNVVDEIRSIRTKTIIAETKTFKNKIKSSCETILHIAIDLERDTLNVDDIDIHLKRLVERGKKEVISIIKRESIVQLPEINSYDNVKNFNAIAGRMLKKIGDSLGRQSSVIHIFAKKYAGKLKDDLKVMTDGNAEISTIITNYSELETKIEQILNTMNKIEQSKKSIIDLGEQEKLTTKTIDDLIAKIDSDEKGIKNIKNSSEYTEFLQINEKLDSLSSGKNKIRNEIELQLTKISRPLNKYVYVSSLDKPLKKLLADLIANPYDVLVDSNKQDIIQILESTRNGIQSGSVSVKDTDKSLLQIDDTLSLIPGFIEKISVFNRSKSDIESKLLGFNNSQLKQKESVLSMHKNDKSSLESKIRSIEKELKDTTEIIPKFVKSAESILNEISAIQYVIRTE</sequence>
<feature type="coiled-coil region" evidence="1">
    <location>
        <begin position="375"/>
        <end position="402"/>
    </location>
</feature>
<keyword evidence="2" id="KW-0378">Hydrolase</keyword>
<evidence type="ECO:0000256" key="1">
    <source>
        <dbReference type="SAM" id="Coils"/>
    </source>
</evidence>
<accession>A0A7K4NQ16</accession>
<name>A0A7K4NQ16_9ARCH</name>
<protein>
    <submittedName>
        <fullName evidence="2">Exonuclease SbcC</fullName>
    </submittedName>
</protein>
<proteinExistence type="predicted"/>
<dbReference type="EMBL" id="JACASX010000001">
    <property type="protein sequence ID" value="NWK04468.1"/>
    <property type="molecule type" value="Genomic_DNA"/>
</dbReference>
<evidence type="ECO:0000313" key="2">
    <source>
        <dbReference type="EMBL" id="NWK04468.1"/>
    </source>
</evidence>
<gene>
    <name evidence="2" type="ORF">HX833_00005</name>
</gene>
<dbReference type="Proteomes" id="UP000526196">
    <property type="component" value="Unassembled WGS sequence"/>
</dbReference>
<reference evidence="2 3" key="1">
    <citation type="journal article" date="2019" name="Environ. Microbiol.">
        <title>Genomics insights into ecotype formation of ammonia-oxidizing archaea in the deep ocean.</title>
        <authorList>
            <person name="Wang Y."/>
            <person name="Huang J.M."/>
            <person name="Cui G.J."/>
            <person name="Nunoura T."/>
            <person name="Takaki Y."/>
            <person name="Li W.L."/>
            <person name="Li J."/>
            <person name="Gao Z.M."/>
            <person name="Takai K."/>
            <person name="Zhang A.Q."/>
            <person name="Stepanauskas R."/>
        </authorList>
    </citation>
    <scope>NUCLEOTIDE SEQUENCE [LARGE SCALE GENOMIC DNA]</scope>
    <source>
        <strain evidence="2 3">F20</strain>
    </source>
</reference>
<keyword evidence="2" id="KW-0540">Nuclease</keyword>
<keyword evidence="2" id="KW-0269">Exonuclease</keyword>
<evidence type="ECO:0000313" key="3">
    <source>
        <dbReference type="Proteomes" id="UP000526196"/>
    </source>
</evidence>
<organism evidence="2 3">
    <name type="scientific">Marine Group I thaumarchaeote</name>
    <dbReference type="NCBI Taxonomy" id="2511932"/>
    <lineage>
        <taxon>Archaea</taxon>
        <taxon>Nitrososphaerota</taxon>
        <taxon>Marine Group I</taxon>
    </lineage>
</organism>
<comment type="caution">
    <text evidence="2">The sequence shown here is derived from an EMBL/GenBank/DDBJ whole genome shotgun (WGS) entry which is preliminary data.</text>
</comment>